<gene>
    <name evidence="1" type="ORF">AVEN_2511_1</name>
</gene>
<keyword evidence="2" id="KW-1185">Reference proteome</keyword>
<dbReference type="Proteomes" id="UP000499080">
    <property type="component" value="Unassembled WGS sequence"/>
</dbReference>
<proteinExistence type="predicted"/>
<dbReference type="AlphaFoldDB" id="A0A4Y2GC44"/>
<sequence>MGCLPILCCLSHKKCGVVWCTLRSGADLEIQLQKHTDKDVRSDHIHDCQVTVLSCPCRILCRVVHTVKWRSFGNSAPEAQTKM</sequence>
<accession>A0A4Y2GC44</accession>
<evidence type="ECO:0000313" key="2">
    <source>
        <dbReference type="Proteomes" id="UP000499080"/>
    </source>
</evidence>
<comment type="caution">
    <text evidence="1">The sequence shown here is derived from an EMBL/GenBank/DDBJ whole genome shotgun (WGS) entry which is preliminary data.</text>
</comment>
<organism evidence="1 2">
    <name type="scientific">Araneus ventricosus</name>
    <name type="common">Orbweaver spider</name>
    <name type="synonym">Epeira ventricosa</name>
    <dbReference type="NCBI Taxonomy" id="182803"/>
    <lineage>
        <taxon>Eukaryota</taxon>
        <taxon>Metazoa</taxon>
        <taxon>Ecdysozoa</taxon>
        <taxon>Arthropoda</taxon>
        <taxon>Chelicerata</taxon>
        <taxon>Arachnida</taxon>
        <taxon>Araneae</taxon>
        <taxon>Araneomorphae</taxon>
        <taxon>Entelegynae</taxon>
        <taxon>Araneoidea</taxon>
        <taxon>Araneidae</taxon>
        <taxon>Araneus</taxon>
    </lineage>
</organism>
<name>A0A4Y2GC44_ARAVE</name>
<protein>
    <submittedName>
        <fullName evidence="1">Uncharacterized protein</fullName>
    </submittedName>
</protein>
<reference evidence="1 2" key="1">
    <citation type="journal article" date="2019" name="Sci. Rep.">
        <title>Orb-weaving spider Araneus ventricosus genome elucidates the spidroin gene catalogue.</title>
        <authorList>
            <person name="Kono N."/>
            <person name="Nakamura H."/>
            <person name="Ohtoshi R."/>
            <person name="Moran D.A.P."/>
            <person name="Shinohara A."/>
            <person name="Yoshida Y."/>
            <person name="Fujiwara M."/>
            <person name="Mori M."/>
            <person name="Tomita M."/>
            <person name="Arakawa K."/>
        </authorList>
    </citation>
    <scope>NUCLEOTIDE SEQUENCE [LARGE SCALE GENOMIC DNA]</scope>
</reference>
<evidence type="ECO:0000313" key="1">
    <source>
        <dbReference type="EMBL" id="GBM51163.1"/>
    </source>
</evidence>
<dbReference type="EMBL" id="BGPR01001325">
    <property type="protein sequence ID" value="GBM51163.1"/>
    <property type="molecule type" value="Genomic_DNA"/>
</dbReference>